<evidence type="ECO:0000313" key="8">
    <source>
        <dbReference type="Proteomes" id="UP000000422"/>
    </source>
</evidence>
<dbReference type="PROSITE" id="PS00670">
    <property type="entry name" value="D_2_HYDROXYACID_DH_2"/>
    <property type="match status" value="1"/>
</dbReference>
<dbReference type="RefSeq" id="WP_011139920.1">
    <property type="nucleotide sequence ID" value="NC_005090.1"/>
</dbReference>
<dbReference type="Proteomes" id="UP000000422">
    <property type="component" value="Chromosome"/>
</dbReference>
<reference evidence="7 8" key="1">
    <citation type="journal article" date="2003" name="Proc. Natl. Acad. Sci. U.S.A.">
        <title>Complete genome sequence and analysis of Wolinella succinogenes.</title>
        <authorList>
            <person name="Baar C."/>
            <person name="Eppinger M."/>
            <person name="Raddatz G."/>
            <person name="Simon JM."/>
            <person name="Lanz C."/>
            <person name="Klimmek O."/>
            <person name="Nandakumar R."/>
            <person name="Gross R."/>
            <person name="Rosinus A."/>
            <person name="Keller H."/>
            <person name="Jagtap P."/>
            <person name="Linke B."/>
            <person name="Meyer F."/>
            <person name="Lederer H."/>
            <person name="Schuster S.C."/>
        </authorList>
    </citation>
    <scope>NUCLEOTIDE SEQUENCE [LARGE SCALE GENOMIC DNA]</scope>
    <source>
        <strain evidence="8">ATCC 29543 / DSM 1740 / CCUG 13145 / JCM 31913 / LMG 7466 / NCTC 11488 / FDC 602W</strain>
    </source>
</reference>
<dbReference type="Pfam" id="PF00389">
    <property type="entry name" value="2-Hacid_dh"/>
    <property type="match status" value="1"/>
</dbReference>
<gene>
    <name evidence="7" type="ordered locus">WS2143</name>
</gene>
<evidence type="ECO:0000313" key="7">
    <source>
        <dbReference type="EMBL" id="CAE11138.1"/>
    </source>
</evidence>
<proteinExistence type="inferred from homology"/>
<feature type="domain" description="D-isomer specific 2-hydroxyacid dehydrogenase catalytic" evidence="5">
    <location>
        <begin position="13"/>
        <end position="309"/>
    </location>
</feature>
<dbReference type="PROSITE" id="PS00671">
    <property type="entry name" value="D_2_HYDROXYACID_DH_3"/>
    <property type="match status" value="1"/>
</dbReference>
<sequence length="312" mass="34595">MKIAILDALTLGGCDLESLSKWGELTLYPTTSKEERLAHSQGQTILITNKVVLDEEILSQLPDLKLICISATGMNNVDLAYAKKRGIAVKNVAGYSTSGVAQHTLLLVLALLGKLPYYHQYTQKGAWMESPIFTHLDEEMHELKGKKWGIIGMGAIGQRVAKLATAFGAIPSYHSTSGANTHQPYPALTLEAILEESDILTIHAPLNEKTHHLLNESRLKRVKRGAILINVGRGGIVDEEALSRLMLERNLWVGLDVLESEPMQKNHPLQNPALKERLIITPHIAWGYKESRERLIKGVEQNIQEALREGLL</sequence>
<dbReference type="SUPFAM" id="SSF52283">
    <property type="entry name" value="Formate/glycerate dehydrogenase catalytic domain-like"/>
    <property type="match status" value="1"/>
</dbReference>
<dbReference type="InterPro" id="IPR029753">
    <property type="entry name" value="D-isomer_DH_CS"/>
</dbReference>
<dbReference type="AlphaFoldDB" id="Q7M7Q8"/>
<dbReference type="eggNOG" id="COG1052">
    <property type="taxonomic scope" value="Bacteria"/>
</dbReference>
<keyword evidence="2 4" id="KW-0560">Oxidoreductase</keyword>
<evidence type="ECO:0000256" key="1">
    <source>
        <dbReference type="ARBA" id="ARBA00005854"/>
    </source>
</evidence>
<dbReference type="GO" id="GO:0016616">
    <property type="term" value="F:oxidoreductase activity, acting on the CH-OH group of donors, NAD or NADP as acceptor"/>
    <property type="evidence" value="ECO:0007669"/>
    <property type="project" value="InterPro"/>
</dbReference>
<dbReference type="HOGENOM" id="CLU_019796_1_3_7"/>
<dbReference type="InterPro" id="IPR036291">
    <property type="entry name" value="NAD(P)-bd_dom_sf"/>
</dbReference>
<protein>
    <submittedName>
        <fullName evidence="7">PUTATIVE D-2-HYDROXYACID DEHYDROGENASE</fullName>
    </submittedName>
</protein>
<dbReference type="GO" id="GO:0051287">
    <property type="term" value="F:NAD binding"/>
    <property type="evidence" value="ECO:0007669"/>
    <property type="project" value="InterPro"/>
</dbReference>
<accession>Q7M7Q8</accession>
<dbReference type="STRING" id="273121.WS2143"/>
<dbReference type="InterPro" id="IPR006139">
    <property type="entry name" value="D-isomer_2_OHA_DH_cat_dom"/>
</dbReference>
<dbReference type="EMBL" id="BX571662">
    <property type="protein sequence ID" value="CAE11138.1"/>
    <property type="molecule type" value="Genomic_DNA"/>
</dbReference>
<organism evidence="8">
    <name type="scientific">Wolinella succinogenes (strain ATCC 29543 / DSM 1740 / CCUG 13145 / JCM 31913 / LMG 7466 / NCTC 11488 / FDC 602W)</name>
    <name type="common">Vibrio succinogenes</name>
    <dbReference type="NCBI Taxonomy" id="273121"/>
    <lineage>
        <taxon>Bacteria</taxon>
        <taxon>Pseudomonadati</taxon>
        <taxon>Campylobacterota</taxon>
        <taxon>Epsilonproteobacteria</taxon>
        <taxon>Campylobacterales</taxon>
        <taxon>Helicobacteraceae</taxon>
        <taxon>Wolinella</taxon>
    </lineage>
</organism>
<dbReference type="Pfam" id="PF02826">
    <property type="entry name" value="2-Hacid_dh_C"/>
    <property type="match status" value="1"/>
</dbReference>
<evidence type="ECO:0000256" key="2">
    <source>
        <dbReference type="ARBA" id="ARBA00023002"/>
    </source>
</evidence>
<evidence type="ECO:0000259" key="5">
    <source>
        <dbReference type="Pfam" id="PF00389"/>
    </source>
</evidence>
<dbReference type="PANTHER" id="PTHR43761:SF1">
    <property type="entry name" value="D-ISOMER SPECIFIC 2-HYDROXYACID DEHYDROGENASE CATALYTIC DOMAIN-CONTAINING PROTEIN-RELATED"/>
    <property type="match status" value="1"/>
</dbReference>
<dbReference type="InterPro" id="IPR050418">
    <property type="entry name" value="D-iso_2-hydroxyacid_DH_PdxB"/>
</dbReference>
<keyword evidence="8" id="KW-1185">Reference proteome</keyword>
<evidence type="ECO:0000256" key="4">
    <source>
        <dbReference type="RuleBase" id="RU003719"/>
    </source>
</evidence>
<keyword evidence="3" id="KW-0520">NAD</keyword>
<name>Q7M7Q8_WOLSU</name>
<dbReference type="SUPFAM" id="SSF51735">
    <property type="entry name" value="NAD(P)-binding Rossmann-fold domains"/>
    <property type="match status" value="1"/>
</dbReference>
<dbReference type="InterPro" id="IPR006140">
    <property type="entry name" value="D-isomer_DH_NAD-bd"/>
</dbReference>
<dbReference type="NCBIfam" id="NF006263">
    <property type="entry name" value="PRK08410.1"/>
    <property type="match status" value="1"/>
</dbReference>
<dbReference type="PANTHER" id="PTHR43761">
    <property type="entry name" value="D-ISOMER SPECIFIC 2-HYDROXYACID DEHYDROGENASE FAMILY PROTEIN (AFU_ORTHOLOGUE AFUA_1G13630)"/>
    <property type="match status" value="1"/>
</dbReference>
<evidence type="ECO:0000256" key="3">
    <source>
        <dbReference type="ARBA" id="ARBA00023027"/>
    </source>
</evidence>
<feature type="domain" description="D-isomer specific 2-hydroxyacid dehydrogenase NAD-binding" evidence="6">
    <location>
        <begin position="106"/>
        <end position="285"/>
    </location>
</feature>
<dbReference type="KEGG" id="wsu:WS2143"/>
<comment type="similarity">
    <text evidence="1 4">Belongs to the D-isomer specific 2-hydroxyacid dehydrogenase family.</text>
</comment>
<dbReference type="Gene3D" id="3.40.50.720">
    <property type="entry name" value="NAD(P)-binding Rossmann-like Domain"/>
    <property type="match status" value="2"/>
</dbReference>
<evidence type="ECO:0000259" key="6">
    <source>
        <dbReference type="Pfam" id="PF02826"/>
    </source>
</evidence>